<accession>A0A830HU60</accession>
<dbReference type="AlphaFoldDB" id="A0A830HU60"/>
<dbReference type="Proteomes" id="UP000660262">
    <property type="component" value="Unassembled WGS sequence"/>
</dbReference>
<dbReference type="OrthoDB" id="540503at2759"/>
<dbReference type="GO" id="GO:0005794">
    <property type="term" value="C:Golgi apparatus"/>
    <property type="evidence" value="ECO:0007669"/>
    <property type="project" value="TreeGrafter"/>
</dbReference>
<proteinExistence type="predicted"/>
<dbReference type="Pfam" id="PF03407">
    <property type="entry name" value="Nucleotid_trans"/>
    <property type="match status" value="1"/>
</dbReference>
<dbReference type="PANTHER" id="PTHR46936:SF1">
    <property type="entry name" value="ARABINOSYLTRANSFERASE XEG113"/>
    <property type="match status" value="1"/>
</dbReference>
<protein>
    <recommendedName>
        <fullName evidence="2">Nucleotide-diphospho-sugar transferase domain-containing protein</fullName>
    </recommendedName>
</protein>
<feature type="compositionally biased region" description="Basic and acidic residues" evidence="1">
    <location>
        <begin position="100"/>
        <end position="131"/>
    </location>
</feature>
<dbReference type="InterPro" id="IPR053250">
    <property type="entry name" value="Glycosyltransferase_77"/>
</dbReference>
<gene>
    <name evidence="3" type="ORF">PPROV_000803700</name>
</gene>
<evidence type="ECO:0000313" key="4">
    <source>
        <dbReference type="Proteomes" id="UP000660262"/>
    </source>
</evidence>
<sequence length="700" mass="79132">MAGVIVRCVGCSFLCFLLTFLGPPLYWGIVGRYTDNARDARSKAALKRYAAYEEAASNWANLHGSGGAGSAYQSDTTADLGGLTASADALKAEDDGDDEISPREIHEESPEEKLFQPVAKPEEPVVPSHEDDEHDEPATAPEIPDISGISWETPSTAPKAFQPIVEPKRPPVRSEDYLLTRERVAKHATSDGLIMVTWANYHYLDFALNWLGHLSRLGVKNVMVGAMDHEMLEALVERGVPTFSMESGLTTGDFGWGTPTFHKMGREKINLFVKFTEMGFDVLISDIDTVWLRDPLPYMAEYKNADVLTSSDHLSATTTDGGLESWPNAGSAANIGIMLFRRSANKLARKWLDMLEKDDKIWDQNAFNDLYRKGGMGGRSSENRVFKGYDGTLSFGILPVSLFCSGHTYFTQQMPMKMGVTPYVIHATFQYSGTDGKRHRFREHMIWDDVPEYYLNGKAGKGFLMYDADVPQELINNAKTSPEAHFELVNYQLLSVRSALALAQITGRALIMPKLWCGQDRWWAPHRGIIPGSQLKLPYECPMDHVFDIERFQRQRDEKVFGPHIDFREYSFLDNPRMPDGVKQSMNIMRFQDTRDHGGAGGEIMTEAEFKEVHDAHHLGARVLRLDGKANKFFHLYSDPQLQQKFEMRLKEYASIWCCKHAHPGHIWYDFFFDIPHTDRHMRQWTGLDGAKPWTPVTGP</sequence>
<evidence type="ECO:0000256" key="1">
    <source>
        <dbReference type="SAM" id="MobiDB-lite"/>
    </source>
</evidence>
<keyword evidence="4" id="KW-1185">Reference proteome</keyword>
<dbReference type="PANTHER" id="PTHR46936">
    <property type="entry name" value="ARABINOSYLTRANSFERASE XEG113"/>
    <property type="match status" value="1"/>
</dbReference>
<evidence type="ECO:0000259" key="2">
    <source>
        <dbReference type="Pfam" id="PF03407"/>
    </source>
</evidence>
<comment type="caution">
    <text evidence="3">The sequence shown here is derived from an EMBL/GenBank/DDBJ whole genome shotgun (WGS) entry which is preliminary data.</text>
</comment>
<name>A0A830HU60_9CHLO</name>
<reference evidence="3" key="1">
    <citation type="submission" date="2020-10" db="EMBL/GenBank/DDBJ databases">
        <title>Unveiling of a novel bifunctional photoreceptor, Dualchrome1, isolated from a cosmopolitan green alga.</title>
        <authorList>
            <person name="Suzuki S."/>
            <person name="Kawachi M."/>
        </authorList>
    </citation>
    <scope>NUCLEOTIDE SEQUENCE</scope>
    <source>
        <strain evidence="3">NIES 2893</strain>
    </source>
</reference>
<dbReference type="GO" id="GO:0052325">
    <property type="term" value="P:cell wall pectin biosynthetic process"/>
    <property type="evidence" value="ECO:0007669"/>
    <property type="project" value="TreeGrafter"/>
</dbReference>
<dbReference type="InterPro" id="IPR005069">
    <property type="entry name" value="Nucl-diP-sugar_transferase"/>
</dbReference>
<organism evidence="3 4">
    <name type="scientific">Pycnococcus provasolii</name>
    <dbReference type="NCBI Taxonomy" id="41880"/>
    <lineage>
        <taxon>Eukaryota</taxon>
        <taxon>Viridiplantae</taxon>
        <taxon>Chlorophyta</taxon>
        <taxon>Pseudoscourfieldiophyceae</taxon>
        <taxon>Pseudoscourfieldiales</taxon>
        <taxon>Pycnococcaceae</taxon>
        <taxon>Pycnococcus</taxon>
    </lineage>
</organism>
<evidence type="ECO:0000313" key="3">
    <source>
        <dbReference type="EMBL" id="GHP09300.1"/>
    </source>
</evidence>
<dbReference type="EMBL" id="BNJQ01000024">
    <property type="protein sequence ID" value="GHP09300.1"/>
    <property type="molecule type" value="Genomic_DNA"/>
</dbReference>
<feature type="domain" description="Nucleotide-diphospho-sugar transferase" evidence="2">
    <location>
        <begin position="219"/>
        <end position="441"/>
    </location>
</feature>
<feature type="region of interest" description="Disordered" evidence="1">
    <location>
        <begin position="90"/>
        <end position="155"/>
    </location>
</feature>
<dbReference type="GO" id="GO:0052636">
    <property type="term" value="F:arabinosyltransferase activity"/>
    <property type="evidence" value="ECO:0007669"/>
    <property type="project" value="TreeGrafter"/>
</dbReference>